<dbReference type="SMART" id="SM00490">
    <property type="entry name" value="HELICc"/>
    <property type="match status" value="1"/>
</dbReference>
<dbReference type="GO" id="GO:0016787">
    <property type="term" value="F:hydrolase activity"/>
    <property type="evidence" value="ECO:0007669"/>
    <property type="project" value="InterPro"/>
</dbReference>
<dbReference type="PANTHER" id="PTHR47396">
    <property type="entry name" value="TYPE I RESTRICTION ENZYME ECOKI R PROTEIN"/>
    <property type="match status" value="1"/>
</dbReference>
<dbReference type="VEuPathDB" id="FungiDB:G647_00320"/>
<dbReference type="eggNOG" id="ENOG502QT4U">
    <property type="taxonomic scope" value="Eukaryota"/>
</dbReference>
<feature type="domain" description="Helicase ATP-binding" evidence="4">
    <location>
        <begin position="63"/>
        <end position="226"/>
    </location>
</feature>
<comment type="caution">
    <text evidence="6">The sequence shown here is derived from an EMBL/GenBank/DDBJ whole genome shotgun (WGS) entry which is preliminary data.</text>
</comment>
<keyword evidence="1 6" id="KW-0347">Helicase</keyword>
<feature type="region of interest" description="Disordered" evidence="3">
    <location>
        <begin position="440"/>
        <end position="459"/>
    </location>
</feature>
<dbReference type="PROSITE" id="PS51192">
    <property type="entry name" value="HELICASE_ATP_BIND_1"/>
    <property type="match status" value="1"/>
</dbReference>
<evidence type="ECO:0000259" key="4">
    <source>
        <dbReference type="PROSITE" id="PS51192"/>
    </source>
</evidence>
<dbReference type="InterPro" id="IPR006935">
    <property type="entry name" value="Helicase/UvrB_N"/>
</dbReference>
<dbReference type="Pfam" id="PF00271">
    <property type="entry name" value="Helicase_C"/>
    <property type="match status" value="1"/>
</dbReference>
<dbReference type="CDD" id="cd18799">
    <property type="entry name" value="SF2_C_EcoAI-like"/>
    <property type="match status" value="1"/>
</dbReference>
<dbReference type="PROSITE" id="PS51194">
    <property type="entry name" value="HELICASE_CTER"/>
    <property type="match status" value="1"/>
</dbReference>
<dbReference type="InterPro" id="IPR014001">
    <property type="entry name" value="Helicase_ATP-bd"/>
</dbReference>
<keyword evidence="2" id="KW-0175">Coiled coil</keyword>
<dbReference type="OrthoDB" id="16911at2759"/>
<dbReference type="GO" id="GO:0005524">
    <property type="term" value="F:ATP binding"/>
    <property type="evidence" value="ECO:0007669"/>
    <property type="project" value="InterPro"/>
</dbReference>
<dbReference type="GO" id="GO:0032042">
    <property type="term" value="P:mitochondrial DNA metabolic process"/>
    <property type="evidence" value="ECO:0007669"/>
    <property type="project" value="TreeGrafter"/>
</dbReference>
<dbReference type="GO" id="GO:0000403">
    <property type="term" value="F:Y-form DNA binding"/>
    <property type="evidence" value="ECO:0007669"/>
    <property type="project" value="TreeGrafter"/>
</dbReference>
<evidence type="ECO:0000313" key="6">
    <source>
        <dbReference type="EMBL" id="OCT53353.1"/>
    </source>
</evidence>
<accession>A0A1C1CXU0</accession>
<name>A0A1C1CXU0_9EURO</name>
<gene>
    <name evidence="6" type="primary">irc3</name>
    <name evidence="6" type="ORF">CLCR_09741</name>
</gene>
<dbReference type="CDD" id="cd18032">
    <property type="entry name" value="DEXHc_RE_I_III_res"/>
    <property type="match status" value="1"/>
</dbReference>
<dbReference type="Gene3D" id="3.40.50.300">
    <property type="entry name" value="P-loop containing nucleotide triphosphate hydrolases"/>
    <property type="match status" value="2"/>
</dbReference>
<dbReference type="GO" id="GO:0061749">
    <property type="term" value="F:forked DNA-dependent helicase activity"/>
    <property type="evidence" value="ECO:0007669"/>
    <property type="project" value="TreeGrafter"/>
</dbReference>
<organism evidence="6 7">
    <name type="scientific">Cladophialophora carrionii</name>
    <dbReference type="NCBI Taxonomy" id="86049"/>
    <lineage>
        <taxon>Eukaryota</taxon>
        <taxon>Fungi</taxon>
        <taxon>Dikarya</taxon>
        <taxon>Ascomycota</taxon>
        <taxon>Pezizomycotina</taxon>
        <taxon>Eurotiomycetes</taxon>
        <taxon>Chaetothyriomycetidae</taxon>
        <taxon>Chaetothyriales</taxon>
        <taxon>Herpotrichiellaceae</taxon>
        <taxon>Cladophialophora</taxon>
    </lineage>
</organism>
<evidence type="ECO:0000256" key="2">
    <source>
        <dbReference type="SAM" id="Coils"/>
    </source>
</evidence>
<dbReference type="GO" id="GO:0036121">
    <property type="term" value="F:double-stranded DNA helicase activity"/>
    <property type="evidence" value="ECO:0007669"/>
    <property type="project" value="TreeGrafter"/>
</dbReference>
<dbReference type="SUPFAM" id="SSF52540">
    <property type="entry name" value="P-loop containing nucleoside triphosphate hydrolases"/>
    <property type="match status" value="1"/>
</dbReference>
<evidence type="ECO:0000313" key="7">
    <source>
        <dbReference type="Proteomes" id="UP000094526"/>
    </source>
</evidence>
<proteinExistence type="predicted"/>
<sequence>MLAPSAWLQRLQRLAYTSKCILHPRQARRSLATIVQSPLPPVVRDEAIRLREYQEECIQSVLSYLKRGHKRLGISLATGSGKTVIFTRLIDRVEPPTQNAQQTLILAHRRELVEQAARHCERAYPDKNIDIEMGDIHASGAADITVASVRSLVSGDRLTKYNSDRFKLVLVDEAHHIVAPGYLRVLEHFGLEERRDTGPALVGVSATFSRFDGLRLGAAIDHIVYHKDYVDMIGEKWLSDVVFTTVKSKADLSKVRVGKDGDFQTGQLSAAVNTEISNDITVKAWQEEAGHRKSTLVFCVDINHVTSLTSTFRRQGIDAQYITGATKKRIRGERLEAFKNREFPVLLNCGVFTEGTDMPNIDCVLLARPTKSRNLLVQMIGRGMRLHPGKEDCHVIDMVASLETGIVTVPTLFGLDPSEVVKAARVDDLKELKDRVPDEAALSSAHASGPPLHRATSGDHQLDFTRYDSVHDLLEDTSGERHVRAISQNAWVQIDSYKYVLAAKGGILTLERRFPTTPSASNYATSSRESDSPTFVVIWKQPLHAVEKSKSPWSRPRTVASASTLSDALHAADTFAASKFDRIFIATSSSWRKSPASQGQLDFLNRLREVSEEEPLTERDVTKGQAGDMITKVKFGARGRFDKLMRKKRGAEKEVERMEKVKEMRRRETVKVGPVQF</sequence>
<dbReference type="Pfam" id="PF04851">
    <property type="entry name" value="ResIII"/>
    <property type="match status" value="1"/>
</dbReference>
<dbReference type="PANTHER" id="PTHR47396:SF1">
    <property type="entry name" value="ATP-DEPENDENT HELICASE IRC3-RELATED"/>
    <property type="match status" value="1"/>
</dbReference>
<keyword evidence="1 6" id="KW-0378">Hydrolase</keyword>
<dbReference type="VEuPathDB" id="FungiDB:CLCR_09741"/>
<dbReference type="SMART" id="SM00487">
    <property type="entry name" value="DEXDc"/>
    <property type="match status" value="1"/>
</dbReference>
<dbReference type="GO" id="GO:0070125">
    <property type="term" value="P:mitochondrial translational elongation"/>
    <property type="evidence" value="ECO:0007669"/>
    <property type="project" value="TreeGrafter"/>
</dbReference>
<feature type="coiled-coil region" evidence="2">
    <location>
        <begin position="641"/>
        <end position="668"/>
    </location>
</feature>
<dbReference type="Proteomes" id="UP000094526">
    <property type="component" value="Unassembled WGS sequence"/>
</dbReference>
<dbReference type="InterPro" id="IPR027417">
    <property type="entry name" value="P-loop_NTPase"/>
</dbReference>
<protein>
    <submittedName>
        <fullName evidence="6">Putative ATP-dependent helicase irc3</fullName>
    </submittedName>
</protein>
<keyword evidence="1 6" id="KW-0067">ATP-binding</keyword>
<reference evidence="7" key="1">
    <citation type="submission" date="2015-07" db="EMBL/GenBank/DDBJ databases">
        <authorList>
            <person name="Teixeira M.M."/>
            <person name="Souza R.C."/>
            <person name="Almeida L.G."/>
            <person name="Vicente V.A."/>
            <person name="de Hoog S."/>
            <person name="Bocca A.L."/>
            <person name="de Almeida S.R."/>
            <person name="Vasconcelos A.T."/>
            <person name="Felipe M.S."/>
        </authorList>
    </citation>
    <scope>NUCLEOTIDE SEQUENCE [LARGE SCALE GENOMIC DNA]</scope>
    <source>
        <strain evidence="7">KSF</strain>
    </source>
</reference>
<dbReference type="EMBL" id="LGRB01000008">
    <property type="protein sequence ID" value="OCT53353.1"/>
    <property type="molecule type" value="Genomic_DNA"/>
</dbReference>
<feature type="domain" description="Helicase C-terminal" evidence="5">
    <location>
        <begin position="281"/>
        <end position="437"/>
    </location>
</feature>
<evidence type="ECO:0000256" key="3">
    <source>
        <dbReference type="SAM" id="MobiDB-lite"/>
    </source>
</evidence>
<keyword evidence="7" id="KW-1185">Reference proteome</keyword>
<keyword evidence="1 6" id="KW-0547">Nucleotide-binding</keyword>
<evidence type="ECO:0000259" key="5">
    <source>
        <dbReference type="PROSITE" id="PS51194"/>
    </source>
</evidence>
<dbReference type="InterPro" id="IPR001650">
    <property type="entry name" value="Helicase_C-like"/>
</dbReference>
<dbReference type="AlphaFoldDB" id="A0A1C1CXU0"/>
<dbReference type="STRING" id="86049.A0A1C1CXU0"/>
<evidence type="ECO:0000256" key="1">
    <source>
        <dbReference type="ARBA" id="ARBA00022806"/>
    </source>
</evidence>
<dbReference type="GO" id="GO:0005759">
    <property type="term" value="C:mitochondrial matrix"/>
    <property type="evidence" value="ECO:0007669"/>
    <property type="project" value="TreeGrafter"/>
</dbReference>
<dbReference type="InterPro" id="IPR050742">
    <property type="entry name" value="Helicase_Restrict-Modif_Enz"/>
</dbReference>